<dbReference type="AlphaFoldDB" id="A0A7U2F1U0"/>
<evidence type="ECO:0000313" key="2">
    <source>
        <dbReference type="Proteomes" id="UP000663193"/>
    </source>
</evidence>
<evidence type="ECO:0000313" key="1">
    <source>
        <dbReference type="EMBL" id="QRC97181.1"/>
    </source>
</evidence>
<keyword evidence="2" id="KW-1185">Reference proteome</keyword>
<accession>A0A7U2F1U0</accession>
<gene>
    <name evidence="1" type="ORF">JI435_139430</name>
</gene>
<protein>
    <submittedName>
        <fullName evidence="1">Uncharacterized protein</fullName>
    </submittedName>
</protein>
<dbReference type="EMBL" id="CP069029">
    <property type="protein sequence ID" value="QRC97181.1"/>
    <property type="molecule type" value="Genomic_DNA"/>
</dbReference>
<name>A0A7U2F1U0_PHANO</name>
<organism evidence="1 2">
    <name type="scientific">Phaeosphaeria nodorum (strain SN15 / ATCC MYA-4574 / FGSC 10173)</name>
    <name type="common">Glume blotch fungus</name>
    <name type="synonym">Parastagonospora nodorum</name>
    <dbReference type="NCBI Taxonomy" id="321614"/>
    <lineage>
        <taxon>Eukaryota</taxon>
        <taxon>Fungi</taxon>
        <taxon>Dikarya</taxon>
        <taxon>Ascomycota</taxon>
        <taxon>Pezizomycotina</taxon>
        <taxon>Dothideomycetes</taxon>
        <taxon>Pleosporomycetidae</taxon>
        <taxon>Pleosporales</taxon>
        <taxon>Pleosporineae</taxon>
        <taxon>Phaeosphaeriaceae</taxon>
        <taxon>Parastagonospora</taxon>
    </lineage>
</organism>
<sequence length="67" mass="7702">MQPLLWRVHRYYTRHVFEAFNIVRDSCLYSYSLQAHSAMAGCWCPSLSGRVRIVRSGQGPRPIADSC</sequence>
<proteinExistence type="predicted"/>
<dbReference type="VEuPathDB" id="FungiDB:JI435_139430"/>
<reference evidence="2" key="1">
    <citation type="journal article" date="2021" name="BMC Genomics">
        <title>Chromosome-level genome assembly and manually-curated proteome of model necrotroph Parastagonospora nodorum Sn15 reveals a genome-wide trove of candidate effector homologs, and redundancy of virulence-related functions within an accessory chromosome.</title>
        <authorList>
            <person name="Bertazzoni S."/>
            <person name="Jones D.A.B."/>
            <person name="Phan H.T."/>
            <person name="Tan K.-C."/>
            <person name="Hane J.K."/>
        </authorList>
    </citation>
    <scope>NUCLEOTIDE SEQUENCE [LARGE SCALE GENOMIC DNA]</scope>
    <source>
        <strain evidence="2">SN15 / ATCC MYA-4574 / FGSC 10173)</strain>
    </source>
</reference>
<dbReference type="Proteomes" id="UP000663193">
    <property type="component" value="Chromosome 7"/>
</dbReference>